<evidence type="ECO:0000313" key="3">
    <source>
        <dbReference type="EMBL" id="MDA4845637.1"/>
    </source>
</evidence>
<gene>
    <name evidence="3" type="ORF">OOZ53_09780</name>
</gene>
<reference evidence="3" key="1">
    <citation type="submission" date="2022-11" db="EMBL/GenBank/DDBJ databases">
        <title>Hoeflea poritis sp. nov., isolated from scleractinian coral Porites lutea.</title>
        <authorList>
            <person name="Zhang G."/>
            <person name="Wei Q."/>
            <person name="Cai L."/>
        </authorList>
    </citation>
    <scope>NUCLEOTIDE SEQUENCE</scope>
    <source>
        <strain evidence="3">E7-10</strain>
    </source>
</reference>
<dbReference type="Proteomes" id="UP001148313">
    <property type="component" value="Unassembled WGS sequence"/>
</dbReference>
<proteinExistence type="predicted"/>
<feature type="domain" description="Glycosyltransferase subfamily 4-like N-terminal" evidence="2">
    <location>
        <begin position="13"/>
        <end position="151"/>
    </location>
</feature>
<protein>
    <submittedName>
        <fullName evidence="3">Glycosyltransferase family 4 protein</fullName>
    </submittedName>
</protein>
<dbReference type="InterPro" id="IPR001296">
    <property type="entry name" value="Glyco_trans_1"/>
</dbReference>
<dbReference type="RefSeq" id="WP_271089298.1">
    <property type="nucleotide sequence ID" value="NZ_JAPJZH010000005.1"/>
</dbReference>
<accession>A0ABT4VLQ3</accession>
<dbReference type="PANTHER" id="PTHR45947">
    <property type="entry name" value="SULFOQUINOVOSYL TRANSFERASE SQD2"/>
    <property type="match status" value="1"/>
</dbReference>
<dbReference type="InterPro" id="IPR050194">
    <property type="entry name" value="Glycosyltransferase_grp1"/>
</dbReference>
<dbReference type="EMBL" id="JAPJZH010000005">
    <property type="protein sequence ID" value="MDA4845637.1"/>
    <property type="molecule type" value="Genomic_DNA"/>
</dbReference>
<dbReference type="Pfam" id="PF00534">
    <property type="entry name" value="Glycos_transf_1"/>
    <property type="match status" value="1"/>
</dbReference>
<name>A0ABT4VLQ3_9HYPH</name>
<sequence length="360" mass="39509">MKITHIVSHVGKNGVSSSCRTLIAAQMRRGHEILLVGRSRSWLAAQEFPAPFASIDTRLETRPSEIRRVGYAIRDWGSDVIHCHGSRANKYGMVYRIAADAAVVTTAHSRHVQIPFAFFKAVIAPSRQTADFHNRFNLVRRSKLHVIPHFMTLEAADETGEATASAIRAELGIPEDAFVIGMIGSVCRRKNQVDGLRILRALAERHPDVRLVVIGTLQHAAEMPDWQRLLNDPQIADRTIICGHRNDAERLLPGFDVLLSTSKQEEGPIVVLEAMAASVPVVAYKTGQAIELIRNGIDGYALDMLDRDAAQAAIEGLIDDSERARRIGASGRKRLETQCDEDTISAQIESVYATVAGAAA</sequence>
<dbReference type="Pfam" id="PF13439">
    <property type="entry name" value="Glyco_transf_4"/>
    <property type="match status" value="1"/>
</dbReference>
<keyword evidence="4" id="KW-1185">Reference proteome</keyword>
<comment type="caution">
    <text evidence="3">The sequence shown here is derived from an EMBL/GenBank/DDBJ whole genome shotgun (WGS) entry which is preliminary data.</text>
</comment>
<dbReference type="CDD" id="cd03801">
    <property type="entry name" value="GT4_PimA-like"/>
    <property type="match status" value="1"/>
</dbReference>
<evidence type="ECO:0000313" key="4">
    <source>
        <dbReference type="Proteomes" id="UP001148313"/>
    </source>
</evidence>
<dbReference type="Gene3D" id="3.40.50.2000">
    <property type="entry name" value="Glycogen Phosphorylase B"/>
    <property type="match status" value="2"/>
</dbReference>
<evidence type="ECO:0000259" key="1">
    <source>
        <dbReference type="Pfam" id="PF00534"/>
    </source>
</evidence>
<dbReference type="PANTHER" id="PTHR45947:SF3">
    <property type="entry name" value="SULFOQUINOVOSYL TRANSFERASE SQD2"/>
    <property type="match status" value="1"/>
</dbReference>
<organism evidence="3 4">
    <name type="scientific">Hoeflea poritis</name>
    <dbReference type="NCBI Taxonomy" id="2993659"/>
    <lineage>
        <taxon>Bacteria</taxon>
        <taxon>Pseudomonadati</taxon>
        <taxon>Pseudomonadota</taxon>
        <taxon>Alphaproteobacteria</taxon>
        <taxon>Hyphomicrobiales</taxon>
        <taxon>Rhizobiaceae</taxon>
        <taxon>Hoeflea</taxon>
    </lineage>
</organism>
<evidence type="ECO:0000259" key="2">
    <source>
        <dbReference type="Pfam" id="PF13439"/>
    </source>
</evidence>
<dbReference type="InterPro" id="IPR028098">
    <property type="entry name" value="Glyco_trans_4-like_N"/>
</dbReference>
<feature type="domain" description="Glycosyl transferase family 1" evidence="1">
    <location>
        <begin position="166"/>
        <end position="334"/>
    </location>
</feature>
<dbReference type="SUPFAM" id="SSF53756">
    <property type="entry name" value="UDP-Glycosyltransferase/glycogen phosphorylase"/>
    <property type="match status" value="1"/>
</dbReference>